<comment type="similarity">
    <text evidence="1">Belongs to the short-chain dehydrogenases/reductases (SDR) family.</text>
</comment>
<name>A0A844P1C8_ALIFS</name>
<dbReference type="PRINTS" id="PR00080">
    <property type="entry name" value="SDRFAMILY"/>
</dbReference>
<organism evidence="3 4">
    <name type="scientific">Aliivibrio fischeri</name>
    <name type="common">Vibrio fischeri</name>
    <dbReference type="NCBI Taxonomy" id="668"/>
    <lineage>
        <taxon>Bacteria</taxon>
        <taxon>Pseudomonadati</taxon>
        <taxon>Pseudomonadota</taxon>
        <taxon>Gammaproteobacteria</taxon>
        <taxon>Vibrionales</taxon>
        <taxon>Vibrionaceae</taxon>
        <taxon>Aliivibrio</taxon>
    </lineage>
</organism>
<sequence length="233" mass="25375">MPLNIVITGSRKGLGKELSEYYLSLGHTVIGCSRQSGSIEHTNYHHFELDVADEKSVIKMVRTIRKTVGSIDVLINNAGIAAMNHFLTTPLSSAERVMSTNVMGTFLFSREVSKLMMKQKSGSIVNYSTVAVPLDLEGEAIYAASKAAVESLTRISAKELSHYGIRVNAIGPTPIPTDLIKTVPKNKIEELIASQAIKRLGSSEDVINVIDFFISPKSDFITGQVIYLGGVFK</sequence>
<evidence type="ECO:0000256" key="2">
    <source>
        <dbReference type="ARBA" id="ARBA00023002"/>
    </source>
</evidence>
<dbReference type="SUPFAM" id="SSF51735">
    <property type="entry name" value="NAD(P)-binding Rossmann-fold domains"/>
    <property type="match status" value="1"/>
</dbReference>
<evidence type="ECO:0000256" key="1">
    <source>
        <dbReference type="ARBA" id="ARBA00006484"/>
    </source>
</evidence>
<dbReference type="PANTHER" id="PTHR42760">
    <property type="entry name" value="SHORT-CHAIN DEHYDROGENASES/REDUCTASES FAMILY MEMBER"/>
    <property type="match status" value="1"/>
</dbReference>
<dbReference type="GO" id="GO:0048038">
    <property type="term" value="F:quinone binding"/>
    <property type="evidence" value="ECO:0007669"/>
    <property type="project" value="TreeGrafter"/>
</dbReference>
<gene>
    <name evidence="3" type="ORF">GNP88_07460</name>
</gene>
<dbReference type="AlphaFoldDB" id="A0A844P1C8"/>
<dbReference type="GO" id="GO:0006633">
    <property type="term" value="P:fatty acid biosynthetic process"/>
    <property type="evidence" value="ECO:0007669"/>
    <property type="project" value="TreeGrafter"/>
</dbReference>
<protein>
    <submittedName>
        <fullName evidence="3">SDR family oxidoreductase</fullName>
    </submittedName>
</protein>
<dbReference type="CDD" id="cd05233">
    <property type="entry name" value="SDR_c"/>
    <property type="match status" value="1"/>
</dbReference>
<dbReference type="EMBL" id="WOBN01000011">
    <property type="protein sequence ID" value="MUK49016.1"/>
    <property type="molecule type" value="Genomic_DNA"/>
</dbReference>
<dbReference type="FunFam" id="3.40.50.720:FF:000084">
    <property type="entry name" value="Short-chain dehydrogenase reductase"/>
    <property type="match status" value="1"/>
</dbReference>
<dbReference type="Proteomes" id="UP000448038">
    <property type="component" value="Unassembled WGS sequence"/>
</dbReference>
<evidence type="ECO:0000313" key="3">
    <source>
        <dbReference type="EMBL" id="MUK49016.1"/>
    </source>
</evidence>
<accession>A0A844P1C8</accession>
<dbReference type="PANTHER" id="PTHR42760:SF133">
    <property type="entry name" value="3-OXOACYL-[ACYL-CARRIER-PROTEIN] REDUCTASE"/>
    <property type="match status" value="1"/>
</dbReference>
<evidence type="ECO:0000313" key="4">
    <source>
        <dbReference type="Proteomes" id="UP000448038"/>
    </source>
</evidence>
<dbReference type="Pfam" id="PF13561">
    <property type="entry name" value="adh_short_C2"/>
    <property type="match status" value="1"/>
</dbReference>
<keyword evidence="2" id="KW-0560">Oxidoreductase</keyword>
<dbReference type="InterPro" id="IPR036291">
    <property type="entry name" value="NAD(P)-bd_dom_sf"/>
</dbReference>
<proteinExistence type="inferred from homology"/>
<dbReference type="InterPro" id="IPR002347">
    <property type="entry name" value="SDR_fam"/>
</dbReference>
<reference evidence="3 4" key="1">
    <citation type="submission" date="2019-11" db="EMBL/GenBank/DDBJ databases">
        <title>Using colonization assays and comparative genomics to discover symbiosis behaviors and factors in Vibrio fischeri.</title>
        <authorList>
            <person name="Bongrand C."/>
            <person name="Moriano-Gutierrez S."/>
            <person name="Arevalo P."/>
            <person name="Mcfall-Ngai M."/>
            <person name="Visick K."/>
            <person name="Polz M.F."/>
            <person name="Ruby E.G."/>
        </authorList>
    </citation>
    <scope>NUCLEOTIDE SEQUENCE [LARGE SCALE GENOMIC DNA]</scope>
    <source>
        <strain evidence="4">emors.4.1</strain>
    </source>
</reference>
<dbReference type="Gene3D" id="3.40.50.720">
    <property type="entry name" value="NAD(P)-binding Rossmann-like Domain"/>
    <property type="match status" value="1"/>
</dbReference>
<dbReference type="RefSeq" id="WP_155655631.1">
    <property type="nucleotide sequence ID" value="NZ_WOBN01000011.1"/>
</dbReference>
<dbReference type="PRINTS" id="PR00081">
    <property type="entry name" value="GDHRDH"/>
</dbReference>
<comment type="caution">
    <text evidence="3">The sequence shown here is derived from an EMBL/GenBank/DDBJ whole genome shotgun (WGS) entry which is preliminary data.</text>
</comment>
<dbReference type="GO" id="GO:0016616">
    <property type="term" value="F:oxidoreductase activity, acting on the CH-OH group of donors, NAD or NADP as acceptor"/>
    <property type="evidence" value="ECO:0007669"/>
    <property type="project" value="TreeGrafter"/>
</dbReference>